<dbReference type="PANTHER" id="PTHR11133">
    <property type="entry name" value="SACCHAROPINE DEHYDROGENASE"/>
    <property type="match status" value="1"/>
</dbReference>
<dbReference type="GO" id="GO:0005737">
    <property type="term" value="C:cytoplasm"/>
    <property type="evidence" value="ECO:0007669"/>
    <property type="project" value="TreeGrafter"/>
</dbReference>
<evidence type="ECO:0000256" key="2">
    <source>
        <dbReference type="ARBA" id="ARBA00005689"/>
    </source>
</evidence>
<dbReference type="SUPFAM" id="SSF52283">
    <property type="entry name" value="Formate/glycerate dehydrogenase catalytic domain-like"/>
    <property type="match status" value="1"/>
</dbReference>
<evidence type="ECO:0000256" key="3">
    <source>
        <dbReference type="ARBA" id="ARBA00011245"/>
    </source>
</evidence>
<dbReference type="InterPro" id="IPR007698">
    <property type="entry name" value="AlaDH/PNT_NAD(H)-bd"/>
</dbReference>
<evidence type="ECO:0000256" key="12">
    <source>
        <dbReference type="PIRSR" id="PIRSR018250-1"/>
    </source>
</evidence>
<dbReference type="GO" id="GO:0004754">
    <property type="term" value="F:saccharopine dehydrogenase (NAD+, L-lysine-forming) activity"/>
    <property type="evidence" value="ECO:0007669"/>
    <property type="project" value="UniProtKB-EC"/>
</dbReference>
<keyword evidence="9" id="KW-1015">Disulfide bond</keyword>
<feature type="domain" description="Alanine dehydrogenase/pyridine nucleotide transhydrogenase N-terminal" evidence="16">
    <location>
        <begin position="7"/>
        <end position="141"/>
    </location>
</feature>
<feature type="active site" description="Proton donor" evidence="12">
    <location>
        <position position="95"/>
    </location>
</feature>
<evidence type="ECO:0000313" key="17">
    <source>
        <dbReference type="EMBL" id="ASJ75438.1"/>
    </source>
</evidence>
<feature type="binding site" evidence="13">
    <location>
        <begin position="311"/>
        <end position="314"/>
    </location>
    <ligand>
        <name>NAD(+)</name>
        <dbReference type="ChEBI" id="CHEBI:57540"/>
    </ligand>
</feature>
<protein>
    <recommendedName>
        <fullName evidence="5">Saccharopine dehydrogenase [NAD(+), L-lysine-forming]</fullName>
        <ecNumber evidence="4">1.5.1.7</ecNumber>
    </recommendedName>
    <alternativeName>
        <fullName evidence="10">Lysine--2-oxoglutarate reductase</fullName>
    </alternativeName>
</protein>
<evidence type="ECO:0000256" key="5">
    <source>
        <dbReference type="ARBA" id="ARBA00021221"/>
    </source>
</evidence>
<evidence type="ECO:0000256" key="7">
    <source>
        <dbReference type="ARBA" id="ARBA00023002"/>
    </source>
</evidence>
<keyword evidence="18" id="KW-1185">Reference proteome</keyword>
<dbReference type="EMBL" id="CP018632">
    <property type="protein sequence ID" value="ASJ75438.1"/>
    <property type="molecule type" value="Genomic_DNA"/>
</dbReference>
<evidence type="ECO:0000256" key="8">
    <source>
        <dbReference type="ARBA" id="ARBA00023027"/>
    </source>
</evidence>
<evidence type="ECO:0000256" key="14">
    <source>
        <dbReference type="PIRSR" id="PIRSR018250-4"/>
    </source>
</evidence>
<feature type="binding site" evidence="13">
    <location>
        <begin position="197"/>
        <end position="198"/>
    </location>
    <ligand>
        <name>NAD(+)</name>
        <dbReference type="ChEBI" id="CHEBI:57540"/>
    </ligand>
</feature>
<evidence type="ECO:0000259" key="16">
    <source>
        <dbReference type="SMART" id="SM01003"/>
    </source>
</evidence>
<feature type="binding site" evidence="13">
    <location>
        <position position="218"/>
    </location>
    <ligand>
        <name>NAD(+)</name>
        <dbReference type="ChEBI" id="CHEBI:57540"/>
    </ligand>
</feature>
<keyword evidence="8 13" id="KW-0520">NAD</keyword>
<comment type="catalytic activity">
    <reaction evidence="11">
        <text>L-saccharopine + NAD(+) + H2O = L-lysine + 2-oxoglutarate + NADH + H(+)</text>
        <dbReference type="Rhea" id="RHEA:12440"/>
        <dbReference type="ChEBI" id="CHEBI:15377"/>
        <dbReference type="ChEBI" id="CHEBI:15378"/>
        <dbReference type="ChEBI" id="CHEBI:16810"/>
        <dbReference type="ChEBI" id="CHEBI:32551"/>
        <dbReference type="ChEBI" id="CHEBI:57540"/>
        <dbReference type="ChEBI" id="CHEBI:57945"/>
        <dbReference type="ChEBI" id="CHEBI:57951"/>
        <dbReference type="EC" id="1.5.1.7"/>
    </reaction>
</comment>
<dbReference type="InterPro" id="IPR027281">
    <property type="entry name" value="Lys1"/>
</dbReference>
<evidence type="ECO:0000256" key="4">
    <source>
        <dbReference type="ARBA" id="ARBA00012847"/>
    </source>
</evidence>
<dbReference type="Pfam" id="PF05222">
    <property type="entry name" value="AlaDh_PNT_N"/>
    <property type="match status" value="1"/>
</dbReference>
<dbReference type="RefSeq" id="WP_088920355.1">
    <property type="nucleotide sequence ID" value="NZ_CP018632.1"/>
</dbReference>
<dbReference type="PIRSF" id="PIRSF018250">
    <property type="entry name" value="Saccharopine_DH_Lys"/>
    <property type="match status" value="1"/>
</dbReference>
<organism evidence="17 18">
    <name type="scientific">Granulosicoccus antarcticus IMCC3135</name>
    <dbReference type="NCBI Taxonomy" id="1192854"/>
    <lineage>
        <taxon>Bacteria</taxon>
        <taxon>Pseudomonadati</taxon>
        <taxon>Pseudomonadota</taxon>
        <taxon>Gammaproteobacteria</taxon>
        <taxon>Chromatiales</taxon>
        <taxon>Granulosicoccaceae</taxon>
        <taxon>Granulosicoccus</taxon>
    </lineage>
</organism>
<evidence type="ECO:0000313" key="18">
    <source>
        <dbReference type="Proteomes" id="UP000250079"/>
    </source>
</evidence>
<proteinExistence type="inferred from homology"/>
<evidence type="ECO:0000259" key="15">
    <source>
        <dbReference type="SMART" id="SM01002"/>
    </source>
</evidence>
<reference evidence="17 18" key="1">
    <citation type="submission" date="2016-12" db="EMBL/GenBank/DDBJ databases">
        <authorList>
            <person name="Song W.-J."/>
            <person name="Kurnit D.M."/>
        </authorList>
    </citation>
    <scope>NUCLEOTIDE SEQUENCE [LARGE SCALE GENOMIC DNA]</scope>
    <source>
        <strain evidence="17 18">IMCC3135</strain>
    </source>
</reference>
<comment type="subunit">
    <text evidence="3">Monomer.</text>
</comment>
<sequence>MDNTLLWLRAETKAFEERTLVTPGVARELIEAGFELVVERSPARIFPDSDYAEAGCRLVAAGAWRESAAHAIILGLKELDDELGPFTRRHVHFAHVYKHQTGWRETVQAFGAGGGTLYDLEYLVDDTGRRVAAFGYWAGFVGAAMAVLAHAAQAQGKVPSLDTLQSWPDKNALVAQIRESLAQTGAQPNALVIGALGRCGRGACELLTACGLTVSQWDQQETAAGGPFEAVLQHDLLINCVFVNSPNPPFTDLEHLNSTQRRLNVIADVSCDPTGEYNPLPIYQSCTTMDKPVVRLIEAAAQSPALDLIAIDHLPSLLPKESSEDFSRQMLPYLLTLKQLDQGVWQRAETVFKHFLELGQDGSGAERDGARDGAR</sequence>
<accession>A0A2Z2P061</accession>
<feature type="disulfide bond" evidence="14">
    <location>
        <begin position="199"/>
        <end position="240"/>
    </location>
</feature>
<feature type="active site" description="Proton acceptor" evidence="12">
    <location>
        <position position="77"/>
    </location>
</feature>
<dbReference type="SMART" id="SM01002">
    <property type="entry name" value="AlaDh_PNT_C"/>
    <property type="match status" value="1"/>
</dbReference>
<feature type="binding site" evidence="13">
    <location>
        <position position="129"/>
    </location>
    <ligand>
        <name>NAD(+)</name>
        <dbReference type="ChEBI" id="CHEBI:57540"/>
    </ligand>
</feature>
<evidence type="ECO:0000256" key="6">
    <source>
        <dbReference type="ARBA" id="ARBA00022605"/>
    </source>
</evidence>
<comment type="similarity">
    <text evidence="2">Belongs to the AlaDH/PNT family.</text>
</comment>
<evidence type="ECO:0000256" key="10">
    <source>
        <dbReference type="ARBA" id="ARBA00033228"/>
    </source>
</evidence>
<feature type="binding site" evidence="13">
    <location>
        <position position="269"/>
    </location>
    <ligand>
        <name>NAD(+)</name>
        <dbReference type="ChEBI" id="CHEBI:57540"/>
    </ligand>
</feature>
<evidence type="ECO:0000256" key="11">
    <source>
        <dbReference type="ARBA" id="ARBA00047860"/>
    </source>
</evidence>
<name>A0A2Z2P061_9GAMM</name>
<dbReference type="SUPFAM" id="SSF51735">
    <property type="entry name" value="NAD(P)-binding Rossmann-fold domains"/>
    <property type="match status" value="1"/>
</dbReference>
<dbReference type="Proteomes" id="UP000250079">
    <property type="component" value="Chromosome"/>
</dbReference>
<dbReference type="UniPathway" id="UPA00033">
    <property type="reaction ID" value="UER00034"/>
</dbReference>
<dbReference type="EC" id="1.5.1.7" evidence="4"/>
<keyword evidence="6" id="KW-0028">Amino-acid biosynthesis</keyword>
<gene>
    <name evidence="17" type="ORF">IMCC3135_26915</name>
</gene>
<dbReference type="Gene3D" id="3.40.50.720">
    <property type="entry name" value="NAD(P)-binding Rossmann-like Domain"/>
    <property type="match status" value="1"/>
</dbReference>
<comment type="pathway">
    <text evidence="1">Amino-acid biosynthesis; L-lysine biosynthesis via AAA pathway; L-lysine from L-alpha-aminoadipate (fungal route): step 3/3.</text>
</comment>
<evidence type="ECO:0000256" key="9">
    <source>
        <dbReference type="ARBA" id="ARBA00023157"/>
    </source>
</evidence>
<dbReference type="PANTHER" id="PTHR11133:SF23">
    <property type="entry name" value="SACCHAROPINE DEHYDROGENASE [NAD(+), L-LYSINE-FORMING]"/>
    <property type="match status" value="1"/>
</dbReference>
<dbReference type="CDD" id="cd12188">
    <property type="entry name" value="SDH"/>
    <property type="match status" value="1"/>
</dbReference>
<dbReference type="OrthoDB" id="502334at2"/>
<feature type="binding site" evidence="13">
    <location>
        <position position="222"/>
    </location>
    <ligand>
        <name>NAD(+)</name>
        <dbReference type="ChEBI" id="CHEBI:57540"/>
    </ligand>
</feature>
<dbReference type="SMART" id="SM01003">
    <property type="entry name" value="AlaDh_PNT_N"/>
    <property type="match status" value="1"/>
</dbReference>
<dbReference type="GO" id="GO:0019878">
    <property type="term" value="P:lysine biosynthetic process via aminoadipic acid"/>
    <property type="evidence" value="ECO:0007669"/>
    <property type="project" value="UniProtKB-UniPathway"/>
</dbReference>
<dbReference type="AlphaFoldDB" id="A0A2Z2P061"/>
<dbReference type="KEGG" id="gai:IMCC3135_26915"/>
<evidence type="ECO:0000256" key="1">
    <source>
        <dbReference type="ARBA" id="ARBA00004884"/>
    </source>
</evidence>
<evidence type="ECO:0000256" key="13">
    <source>
        <dbReference type="PIRSR" id="PIRSR018250-3"/>
    </source>
</evidence>
<dbReference type="InterPro" id="IPR051168">
    <property type="entry name" value="AASS"/>
</dbReference>
<feature type="domain" description="Alanine dehydrogenase/pyridine nucleotide transhydrogenase NAD(H)-binding" evidence="15">
    <location>
        <begin position="173"/>
        <end position="300"/>
    </location>
</feature>
<dbReference type="InterPro" id="IPR036291">
    <property type="entry name" value="NAD(P)-bd_dom_sf"/>
</dbReference>
<dbReference type="InterPro" id="IPR007886">
    <property type="entry name" value="AlaDH/PNT_N"/>
</dbReference>
<keyword evidence="7" id="KW-0560">Oxidoreductase</keyword>
<dbReference type="FunFam" id="3.40.50.720:FF:000217">
    <property type="entry name" value="Saccharopine dehydrogenase [NAD(+), L-lysine-forming]"/>
    <property type="match status" value="1"/>
</dbReference>